<dbReference type="STRING" id="35128.B8BR83"/>
<dbReference type="GO" id="GO:0005096">
    <property type="term" value="F:GTPase activator activity"/>
    <property type="evidence" value="ECO:0007669"/>
    <property type="project" value="InterPro"/>
</dbReference>
<dbReference type="PANTHER" id="PTHR15440:SF0">
    <property type="entry name" value="PROTEIN XRP2"/>
    <property type="match status" value="1"/>
</dbReference>
<dbReference type="PaxDb" id="35128-Thaps1537"/>
<organism evidence="3 4">
    <name type="scientific">Thalassiosira pseudonana</name>
    <name type="common">Marine diatom</name>
    <name type="synonym">Cyclotella nana</name>
    <dbReference type="NCBI Taxonomy" id="35128"/>
    <lineage>
        <taxon>Eukaryota</taxon>
        <taxon>Sar</taxon>
        <taxon>Stramenopiles</taxon>
        <taxon>Ochrophyta</taxon>
        <taxon>Bacillariophyta</taxon>
        <taxon>Coscinodiscophyceae</taxon>
        <taxon>Thalassiosirophycidae</taxon>
        <taxon>Thalassiosirales</taxon>
        <taxon>Thalassiosiraceae</taxon>
        <taxon>Thalassiosira</taxon>
    </lineage>
</organism>
<evidence type="ECO:0000256" key="1">
    <source>
        <dbReference type="SAM" id="Phobius"/>
    </source>
</evidence>
<keyword evidence="1" id="KW-1133">Transmembrane helix</keyword>
<evidence type="ECO:0000313" key="3">
    <source>
        <dbReference type="EMBL" id="EED96489.1"/>
    </source>
</evidence>
<dbReference type="InterPro" id="IPR016098">
    <property type="entry name" value="CAP/MinC_C"/>
</dbReference>
<dbReference type="InParanoid" id="B8BR83"/>
<dbReference type="eggNOG" id="KOG2512">
    <property type="taxonomic scope" value="Eukaryota"/>
</dbReference>
<protein>
    <recommendedName>
        <fullName evidence="2">Tubulin binding cofactor C-like domain-containing protein</fullName>
    </recommendedName>
</protein>
<reference evidence="3 4" key="2">
    <citation type="journal article" date="2008" name="Nature">
        <title>The Phaeodactylum genome reveals the evolutionary history of diatom genomes.</title>
        <authorList>
            <person name="Bowler C."/>
            <person name="Allen A.E."/>
            <person name="Badger J.H."/>
            <person name="Grimwood J."/>
            <person name="Jabbari K."/>
            <person name="Kuo A."/>
            <person name="Maheswari U."/>
            <person name="Martens C."/>
            <person name="Maumus F."/>
            <person name="Otillar R.P."/>
            <person name="Rayko E."/>
            <person name="Salamov A."/>
            <person name="Vandepoele K."/>
            <person name="Beszteri B."/>
            <person name="Gruber A."/>
            <person name="Heijde M."/>
            <person name="Katinka M."/>
            <person name="Mock T."/>
            <person name="Valentin K."/>
            <person name="Verret F."/>
            <person name="Berges J.A."/>
            <person name="Brownlee C."/>
            <person name="Cadoret J.P."/>
            <person name="Chiovitti A."/>
            <person name="Choi C.J."/>
            <person name="Coesel S."/>
            <person name="De Martino A."/>
            <person name="Detter J.C."/>
            <person name="Durkin C."/>
            <person name="Falciatore A."/>
            <person name="Fournet J."/>
            <person name="Haruta M."/>
            <person name="Huysman M.J."/>
            <person name="Jenkins B.D."/>
            <person name="Jiroutova K."/>
            <person name="Jorgensen R.E."/>
            <person name="Joubert Y."/>
            <person name="Kaplan A."/>
            <person name="Kroger N."/>
            <person name="Kroth P.G."/>
            <person name="La Roche J."/>
            <person name="Lindquist E."/>
            <person name="Lommer M."/>
            <person name="Martin-Jezequel V."/>
            <person name="Lopez P.J."/>
            <person name="Lucas S."/>
            <person name="Mangogna M."/>
            <person name="McGinnis K."/>
            <person name="Medlin L.K."/>
            <person name="Montsant A."/>
            <person name="Oudot-Le Secq M.P."/>
            <person name="Napoli C."/>
            <person name="Obornik M."/>
            <person name="Parker M.S."/>
            <person name="Petit J.L."/>
            <person name="Porcel B.M."/>
            <person name="Poulsen N."/>
            <person name="Robison M."/>
            <person name="Rychlewski L."/>
            <person name="Rynearson T.A."/>
            <person name="Schmutz J."/>
            <person name="Shapiro H."/>
            <person name="Siaut M."/>
            <person name="Stanley M."/>
            <person name="Sussman M.R."/>
            <person name="Taylor A.R."/>
            <person name="Vardi A."/>
            <person name="von Dassow P."/>
            <person name="Vyverman W."/>
            <person name="Willis A."/>
            <person name="Wyrwicz L.S."/>
            <person name="Rokhsar D.S."/>
            <person name="Weissenbach J."/>
            <person name="Armbrust E.V."/>
            <person name="Green B.R."/>
            <person name="Van de Peer Y."/>
            <person name="Grigoriev I.V."/>
        </authorList>
    </citation>
    <scope>NUCLEOTIDE SEQUENCE [LARGE SCALE GENOMIC DNA]</scope>
    <source>
        <strain evidence="3 4">CCMP1335</strain>
    </source>
</reference>
<evidence type="ECO:0000259" key="2">
    <source>
        <dbReference type="Pfam" id="PF07986"/>
    </source>
</evidence>
<dbReference type="GeneID" id="7449133"/>
<keyword evidence="1" id="KW-0812">Transmembrane</keyword>
<reference evidence="3 4" key="1">
    <citation type="journal article" date="2004" name="Science">
        <title>The genome of the diatom Thalassiosira pseudonana: ecology, evolution, and metabolism.</title>
        <authorList>
            <person name="Armbrust E.V."/>
            <person name="Berges J.A."/>
            <person name="Bowler C."/>
            <person name="Green B.R."/>
            <person name="Martinez D."/>
            <person name="Putnam N.H."/>
            <person name="Zhou S."/>
            <person name="Allen A.E."/>
            <person name="Apt K.E."/>
            <person name="Bechner M."/>
            <person name="Brzezinski M.A."/>
            <person name="Chaal B.K."/>
            <person name="Chiovitti A."/>
            <person name="Davis A.K."/>
            <person name="Demarest M.S."/>
            <person name="Detter J.C."/>
            <person name="Glavina T."/>
            <person name="Goodstein D."/>
            <person name="Hadi M.Z."/>
            <person name="Hellsten U."/>
            <person name="Hildebrand M."/>
            <person name="Jenkins B.D."/>
            <person name="Jurka J."/>
            <person name="Kapitonov V.V."/>
            <person name="Kroger N."/>
            <person name="Lau W.W."/>
            <person name="Lane T.W."/>
            <person name="Larimer F.W."/>
            <person name="Lippmeier J.C."/>
            <person name="Lucas S."/>
            <person name="Medina M."/>
            <person name="Montsant A."/>
            <person name="Obornik M."/>
            <person name="Parker M.S."/>
            <person name="Palenik B."/>
            <person name="Pazour G.J."/>
            <person name="Richardson P.M."/>
            <person name="Rynearson T.A."/>
            <person name="Saito M.A."/>
            <person name="Schwartz D.C."/>
            <person name="Thamatrakoln K."/>
            <person name="Valentin K."/>
            <person name="Vardi A."/>
            <person name="Wilkerson F.P."/>
            <person name="Rokhsar D.S."/>
        </authorList>
    </citation>
    <scope>NUCLEOTIDE SEQUENCE [LARGE SCALE GENOMIC DNA]</scope>
    <source>
        <strain evidence="3 4">CCMP1335</strain>
    </source>
</reference>
<dbReference type="KEGG" id="tps:THAPSDRAFT_1537"/>
<dbReference type="EMBL" id="CM000638">
    <property type="protein sequence ID" value="EED96489.1"/>
    <property type="molecule type" value="Genomic_DNA"/>
</dbReference>
<dbReference type="RefSeq" id="XP_002286848.1">
    <property type="nucleotide sequence ID" value="XM_002286812.1"/>
</dbReference>
<dbReference type="Pfam" id="PF07986">
    <property type="entry name" value="TBCC"/>
    <property type="match status" value="1"/>
</dbReference>
<dbReference type="PANTHER" id="PTHR15440">
    <property type="entry name" value="XRP2 PROTEIN"/>
    <property type="match status" value="1"/>
</dbReference>
<dbReference type="Proteomes" id="UP000001449">
    <property type="component" value="Chromosome 1"/>
</dbReference>
<accession>B8BR83</accession>
<dbReference type="AlphaFoldDB" id="B8BR83"/>
<evidence type="ECO:0000313" key="4">
    <source>
        <dbReference type="Proteomes" id="UP000001449"/>
    </source>
</evidence>
<dbReference type="HOGENOM" id="CLU_1122009_0_0_1"/>
<keyword evidence="4" id="KW-1185">Reference proteome</keyword>
<name>B8BR83_THAPS</name>
<feature type="transmembrane region" description="Helical" evidence="1">
    <location>
        <begin position="209"/>
        <end position="232"/>
    </location>
</feature>
<proteinExistence type="predicted"/>
<dbReference type="InterPro" id="IPR012945">
    <property type="entry name" value="Tubulin-bd_cofactor_C_dom"/>
</dbReference>
<dbReference type="Gene3D" id="2.160.20.70">
    <property type="match status" value="2"/>
</dbReference>
<keyword evidence="1" id="KW-0472">Membrane</keyword>
<sequence length="248" mass="28168">MKEYRATDGTVFTSRDAYKKHEMEKYTFRDRTFSTLIKEVGSIQGQPFDIANCKNCTLVLLDNCDQVQIDDLSEPIIETSTEMTFASFNGAYPGHYKAMLDADLDPCINQWHKVYDFNDPSKSQKNWRYVTREEEEPLWCPLGEAECCIPSFLPTRQSMVSSDGSDIARNSVGDVVNTDEMDDTVGKEAPPPTDEFGGLYRFKLLGQRAWGVLSHSFSAGLAFCMGFVFSAMQRPLSLLTYWGFRQDE</sequence>
<dbReference type="InterPro" id="IPR039093">
    <property type="entry name" value="XRP2"/>
</dbReference>
<gene>
    <name evidence="3" type="ORF">THAPSDRAFT_1537</name>
</gene>
<feature type="domain" description="Tubulin binding cofactor C-like" evidence="2">
    <location>
        <begin position="73"/>
        <end position="117"/>
    </location>
</feature>